<reference evidence="2 3" key="1">
    <citation type="submission" date="2016-09" db="EMBL/GenBank/DDBJ databases">
        <title>Extensive genetic diversity and differential bi-allelic expression allows diatom success in the polar Southern Ocean.</title>
        <authorList>
            <consortium name="DOE Joint Genome Institute"/>
            <person name="Mock T."/>
            <person name="Otillar R.P."/>
            <person name="Strauss J."/>
            <person name="Dupont C."/>
            <person name="Frickenhaus S."/>
            <person name="Maumus F."/>
            <person name="Mcmullan M."/>
            <person name="Sanges R."/>
            <person name="Schmutz J."/>
            <person name="Toseland A."/>
            <person name="Valas R."/>
            <person name="Veluchamy A."/>
            <person name="Ward B.J."/>
            <person name="Allen A."/>
            <person name="Barry K."/>
            <person name="Falciatore A."/>
            <person name="Ferrante M."/>
            <person name="Fortunato A.E."/>
            <person name="Gloeckner G."/>
            <person name="Gruber A."/>
            <person name="Hipkin R."/>
            <person name="Janech M."/>
            <person name="Kroth P."/>
            <person name="Leese F."/>
            <person name="Lindquist E."/>
            <person name="Lyon B.R."/>
            <person name="Martin J."/>
            <person name="Mayer C."/>
            <person name="Parker M."/>
            <person name="Quesneville H."/>
            <person name="Raymond J."/>
            <person name="Uhlig C."/>
            <person name="Valentin K.U."/>
            <person name="Worden A.Z."/>
            <person name="Armbrust E.V."/>
            <person name="Bowler C."/>
            <person name="Green B."/>
            <person name="Moulton V."/>
            <person name="Van Oosterhout C."/>
            <person name="Grigoriev I."/>
        </authorList>
    </citation>
    <scope>NUCLEOTIDE SEQUENCE [LARGE SCALE GENOMIC DNA]</scope>
    <source>
        <strain evidence="2 3">CCMP1102</strain>
    </source>
</reference>
<dbReference type="PANTHER" id="PTHR20916">
    <property type="entry name" value="CYSTEINE AND GLYCINE-RICH PROTEIN 2 BINDING PROTEIN"/>
    <property type="match status" value="1"/>
</dbReference>
<evidence type="ECO:0000313" key="2">
    <source>
        <dbReference type="EMBL" id="OEU23655.1"/>
    </source>
</evidence>
<organism evidence="2 3">
    <name type="scientific">Fragilariopsis cylindrus CCMP1102</name>
    <dbReference type="NCBI Taxonomy" id="635003"/>
    <lineage>
        <taxon>Eukaryota</taxon>
        <taxon>Sar</taxon>
        <taxon>Stramenopiles</taxon>
        <taxon>Ochrophyta</taxon>
        <taxon>Bacillariophyta</taxon>
        <taxon>Bacillariophyceae</taxon>
        <taxon>Bacillariophycidae</taxon>
        <taxon>Bacillariales</taxon>
        <taxon>Bacillariaceae</taxon>
        <taxon>Fragilariopsis</taxon>
    </lineage>
</organism>
<dbReference type="PANTHER" id="PTHR20916:SF26">
    <property type="entry name" value="CYSTEINE-RICH PROTEIN 2-BINDING PROTEIN"/>
    <property type="match status" value="1"/>
</dbReference>
<accession>A0A1E7FZU9</accession>
<feature type="compositionally biased region" description="Low complexity" evidence="1">
    <location>
        <begin position="302"/>
        <end position="311"/>
    </location>
</feature>
<feature type="region of interest" description="Disordered" evidence="1">
    <location>
        <begin position="55"/>
        <end position="81"/>
    </location>
</feature>
<dbReference type="SUPFAM" id="SSF53335">
    <property type="entry name" value="S-adenosyl-L-methionine-dependent methyltransferases"/>
    <property type="match status" value="1"/>
</dbReference>
<dbReference type="InParanoid" id="A0A1E7FZU9"/>
<dbReference type="InterPro" id="IPR029063">
    <property type="entry name" value="SAM-dependent_MTases_sf"/>
</dbReference>
<proteinExistence type="predicted"/>
<evidence type="ECO:0000313" key="3">
    <source>
        <dbReference type="Proteomes" id="UP000095751"/>
    </source>
</evidence>
<feature type="compositionally biased region" description="Basic and acidic residues" evidence="1">
    <location>
        <begin position="167"/>
        <end position="187"/>
    </location>
</feature>
<dbReference type="AlphaFoldDB" id="A0A1E7FZU9"/>
<feature type="region of interest" description="Disordered" evidence="1">
    <location>
        <begin position="242"/>
        <end position="311"/>
    </location>
</feature>
<dbReference type="OrthoDB" id="73931at2759"/>
<feature type="compositionally biased region" description="Low complexity" evidence="1">
    <location>
        <begin position="55"/>
        <end position="75"/>
    </location>
</feature>
<dbReference type="GO" id="GO:0004402">
    <property type="term" value="F:histone acetyltransferase activity"/>
    <property type="evidence" value="ECO:0007669"/>
    <property type="project" value="TreeGrafter"/>
</dbReference>
<protein>
    <submittedName>
        <fullName evidence="2">Uncharacterized protein</fullName>
    </submittedName>
</protein>
<dbReference type="Gene3D" id="3.40.50.150">
    <property type="entry name" value="Vaccinia Virus protein VP39"/>
    <property type="match status" value="1"/>
</dbReference>
<keyword evidence="3" id="KW-1185">Reference proteome</keyword>
<gene>
    <name evidence="2" type="ORF">FRACYDRAFT_233827</name>
</gene>
<feature type="compositionally biased region" description="Basic and acidic residues" evidence="1">
    <location>
        <begin position="242"/>
        <end position="297"/>
    </location>
</feature>
<sequence length="393" mass="44069">MTTRNNTENDEEVEDADVQAIEEEFWPIAATTTTFTGGANILLAGHRTHAIYFGSRSSSSTSSSDNYNNNNNNNNDTKRINDSKCGGRVLRYKTVCFGHLVAQQIEPLRSYLSCDLPTPITTKHHYHRRRSRYHRRVCELGCGTGGAGISLLLFTNNNNNNNSSAECESKSKFESKSGSKSESKFTSESKSGSVSGSCHVVFTDNDIESLDLCKSNCELNEINPNNYSHRLLGWGLQQQKEQEEKVEVEVEQEEKNDHHRYHLDDIDHDDVNDRSGENSDRNVDSDIKLGEQPHGDSDIVATSTSTSTSTSTTLYNNQAYLDLEKFIQSEAIKVGLSLIETIRPHETLSNEYLFGNDNDNDDDDSMQQITLENMKEAHAVVFIFNRTRTSLLG</sequence>
<feature type="region of interest" description="Disordered" evidence="1">
    <location>
        <begin position="164"/>
        <end position="195"/>
    </location>
</feature>
<dbReference type="Proteomes" id="UP000095751">
    <property type="component" value="Unassembled WGS sequence"/>
</dbReference>
<name>A0A1E7FZU9_9STRA</name>
<evidence type="ECO:0000256" key="1">
    <source>
        <dbReference type="SAM" id="MobiDB-lite"/>
    </source>
</evidence>
<dbReference type="EMBL" id="KV784353">
    <property type="protein sequence ID" value="OEU23655.1"/>
    <property type="molecule type" value="Genomic_DNA"/>
</dbReference>
<dbReference type="KEGG" id="fcy:FRACYDRAFT_233827"/>